<evidence type="ECO:0000256" key="4">
    <source>
        <dbReference type="ARBA" id="ARBA00022692"/>
    </source>
</evidence>
<dbReference type="InterPro" id="IPR037185">
    <property type="entry name" value="EmrE-like"/>
</dbReference>
<evidence type="ECO:0000256" key="2">
    <source>
        <dbReference type="ARBA" id="ARBA00007362"/>
    </source>
</evidence>
<evidence type="ECO:0000256" key="7">
    <source>
        <dbReference type="SAM" id="Phobius"/>
    </source>
</evidence>
<gene>
    <name evidence="9" type="ORF">SY83_06245</name>
</gene>
<dbReference type="GO" id="GO:0005886">
    <property type="term" value="C:plasma membrane"/>
    <property type="evidence" value="ECO:0007669"/>
    <property type="project" value="UniProtKB-SubCell"/>
</dbReference>
<dbReference type="InterPro" id="IPR051258">
    <property type="entry name" value="Diverse_Substrate_Transporter"/>
</dbReference>
<feature type="transmembrane region" description="Helical" evidence="7">
    <location>
        <begin position="267"/>
        <end position="286"/>
    </location>
</feature>
<dbReference type="Gene3D" id="1.10.3730.20">
    <property type="match status" value="1"/>
</dbReference>
<feature type="transmembrane region" description="Helical" evidence="7">
    <location>
        <begin position="181"/>
        <end position="201"/>
    </location>
</feature>
<dbReference type="Proteomes" id="UP000076927">
    <property type="component" value="Chromosome"/>
</dbReference>
<dbReference type="PANTHER" id="PTHR42920">
    <property type="entry name" value="OS03G0707200 PROTEIN-RELATED"/>
    <property type="match status" value="1"/>
</dbReference>
<evidence type="ECO:0000256" key="5">
    <source>
        <dbReference type="ARBA" id="ARBA00022989"/>
    </source>
</evidence>
<feature type="transmembrane region" description="Helical" evidence="7">
    <location>
        <begin position="31"/>
        <end position="49"/>
    </location>
</feature>
<dbReference type="KEGG" id="pswu:SY83_06245"/>
<sequence length="300" mass="32138">MKNIIYVFAGACSYGVLSMFVKLAYDDGYDVNQVLGSQMLFGFTMFMLLRVFRSYPRLPVTAVLQLMGLGATTGLTGVFYYSALQTIPASIAIVLLFQFTWIGVLIESVLHRQRPSRAQMFALLLLILGTVLAGGVLGPGAGLSELALSGILFGLLSAVSYALFIVYSGKISASAPALQRSVLVSFGSLVTCFLIFPPTFLLDGSLFSGTLPMWGLLLGLFGPVIPILLFTKGVPHIGGSLASILSAAELPVAVITSWLVLKETVTPLQWSGTIIILIGVVLPEWLSYRSQAKRTSTDTL</sequence>
<evidence type="ECO:0000313" key="10">
    <source>
        <dbReference type="Proteomes" id="UP000076927"/>
    </source>
</evidence>
<feature type="transmembrane region" description="Helical" evidence="7">
    <location>
        <begin position="213"/>
        <end position="230"/>
    </location>
</feature>
<feature type="transmembrane region" description="Helical" evidence="7">
    <location>
        <begin position="242"/>
        <end position="261"/>
    </location>
</feature>
<feature type="transmembrane region" description="Helical" evidence="7">
    <location>
        <begin position="87"/>
        <end position="110"/>
    </location>
</feature>
<dbReference type="PANTHER" id="PTHR42920:SF5">
    <property type="entry name" value="EAMA DOMAIN-CONTAINING PROTEIN"/>
    <property type="match status" value="1"/>
</dbReference>
<feature type="transmembrane region" description="Helical" evidence="7">
    <location>
        <begin position="5"/>
        <end position="25"/>
    </location>
</feature>
<dbReference type="PATRIC" id="fig|1178515.4.peg.1251"/>
<protein>
    <recommendedName>
        <fullName evidence="8">EamA domain-containing protein</fullName>
    </recommendedName>
</protein>
<evidence type="ECO:0000256" key="1">
    <source>
        <dbReference type="ARBA" id="ARBA00004651"/>
    </source>
</evidence>
<dbReference type="Pfam" id="PF00892">
    <property type="entry name" value="EamA"/>
    <property type="match status" value="2"/>
</dbReference>
<keyword evidence="4 7" id="KW-0812">Transmembrane</keyword>
<dbReference type="RefSeq" id="WP_068605253.1">
    <property type="nucleotide sequence ID" value="NZ_CP011388.1"/>
</dbReference>
<comment type="subcellular location">
    <subcellularLocation>
        <location evidence="1">Cell membrane</location>
        <topology evidence="1">Multi-pass membrane protein</topology>
    </subcellularLocation>
</comment>
<feature type="domain" description="EamA" evidence="8">
    <location>
        <begin position="3"/>
        <end position="133"/>
    </location>
</feature>
<keyword evidence="5 7" id="KW-1133">Transmembrane helix</keyword>
<dbReference type="InterPro" id="IPR000620">
    <property type="entry name" value="EamA_dom"/>
</dbReference>
<feature type="domain" description="EamA" evidence="8">
    <location>
        <begin position="149"/>
        <end position="282"/>
    </location>
</feature>
<dbReference type="OrthoDB" id="3180815at2"/>
<name>A0A172TGC5_9BACL</name>
<evidence type="ECO:0000256" key="6">
    <source>
        <dbReference type="ARBA" id="ARBA00023136"/>
    </source>
</evidence>
<keyword evidence="10" id="KW-1185">Reference proteome</keyword>
<evidence type="ECO:0000256" key="3">
    <source>
        <dbReference type="ARBA" id="ARBA00022475"/>
    </source>
</evidence>
<feature type="transmembrane region" description="Helical" evidence="7">
    <location>
        <begin position="61"/>
        <end position="81"/>
    </location>
</feature>
<accession>A0A172TGC5</accession>
<evidence type="ECO:0000313" key="9">
    <source>
        <dbReference type="EMBL" id="ANE45954.1"/>
    </source>
</evidence>
<keyword evidence="3" id="KW-1003">Cell membrane</keyword>
<keyword evidence="6 7" id="KW-0472">Membrane</keyword>
<reference evidence="9 10" key="1">
    <citation type="submission" date="2015-01" db="EMBL/GenBank/DDBJ databases">
        <title>Paenibacillus swuensis/DY6/whole genome sequencing.</title>
        <authorList>
            <person name="Kim M.K."/>
            <person name="Srinivasan S."/>
            <person name="Lee J.-J."/>
        </authorList>
    </citation>
    <scope>NUCLEOTIDE SEQUENCE [LARGE SCALE GENOMIC DNA]</scope>
    <source>
        <strain evidence="9 10">DY6</strain>
    </source>
</reference>
<dbReference type="AlphaFoldDB" id="A0A172TGC5"/>
<organism evidence="9 10">
    <name type="scientific">Paenibacillus swuensis</name>
    <dbReference type="NCBI Taxonomy" id="1178515"/>
    <lineage>
        <taxon>Bacteria</taxon>
        <taxon>Bacillati</taxon>
        <taxon>Bacillota</taxon>
        <taxon>Bacilli</taxon>
        <taxon>Bacillales</taxon>
        <taxon>Paenibacillaceae</taxon>
        <taxon>Paenibacillus</taxon>
    </lineage>
</organism>
<proteinExistence type="inferred from homology"/>
<feature type="transmembrane region" description="Helical" evidence="7">
    <location>
        <begin position="147"/>
        <end position="169"/>
    </location>
</feature>
<feature type="transmembrane region" description="Helical" evidence="7">
    <location>
        <begin position="122"/>
        <end position="141"/>
    </location>
</feature>
<evidence type="ECO:0000259" key="8">
    <source>
        <dbReference type="Pfam" id="PF00892"/>
    </source>
</evidence>
<comment type="similarity">
    <text evidence="2">Belongs to the EamA transporter family.</text>
</comment>
<dbReference type="EMBL" id="CP011388">
    <property type="protein sequence ID" value="ANE45954.1"/>
    <property type="molecule type" value="Genomic_DNA"/>
</dbReference>
<dbReference type="SUPFAM" id="SSF103481">
    <property type="entry name" value="Multidrug resistance efflux transporter EmrE"/>
    <property type="match status" value="2"/>
</dbReference>